<keyword evidence="1" id="KW-1133">Transmembrane helix</keyword>
<dbReference type="Proteomes" id="UP001163846">
    <property type="component" value="Unassembled WGS sequence"/>
</dbReference>
<dbReference type="AlphaFoldDB" id="A0AA38NUM0"/>
<keyword evidence="1" id="KW-0472">Membrane</keyword>
<feature type="transmembrane region" description="Helical" evidence="1">
    <location>
        <begin position="12"/>
        <end position="35"/>
    </location>
</feature>
<comment type="caution">
    <text evidence="2">The sequence shown here is derived from an EMBL/GenBank/DDBJ whole genome shotgun (WGS) entry which is preliminary data.</text>
</comment>
<keyword evidence="3" id="KW-1185">Reference proteome</keyword>
<gene>
    <name evidence="2" type="ORF">F5878DRAFT_729735</name>
</gene>
<feature type="non-terminal residue" evidence="2">
    <location>
        <position position="1"/>
    </location>
</feature>
<reference evidence="2" key="1">
    <citation type="submission" date="2022-08" db="EMBL/GenBank/DDBJ databases">
        <authorList>
            <consortium name="DOE Joint Genome Institute"/>
            <person name="Min B."/>
            <person name="Riley R."/>
            <person name="Sierra-Patev S."/>
            <person name="Naranjo-Ortiz M."/>
            <person name="Looney B."/>
            <person name="Konkel Z."/>
            <person name="Slot J.C."/>
            <person name="Sakamoto Y."/>
            <person name="Steenwyk J.L."/>
            <person name="Rokas A."/>
            <person name="Carro J."/>
            <person name="Camarero S."/>
            <person name="Ferreira P."/>
            <person name="Molpeceres G."/>
            <person name="Ruiz-Duenas F.J."/>
            <person name="Serrano A."/>
            <person name="Henrissat B."/>
            <person name="Drula E."/>
            <person name="Hughes K.W."/>
            <person name="Mata J.L."/>
            <person name="Ishikawa N.K."/>
            <person name="Vargas-Isla R."/>
            <person name="Ushijima S."/>
            <person name="Smith C.A."/>
            <person name="Ahrendt S."/>
            <person name="Andreopoulos W."/>
            <person name="He G."/>
            <person name="Labutti K."/>
            <person name="Lipzen A."/>
            <person name="Ng V."/>
            <person name="Sandor L."/>
            <person name="Barry K."/>
            <person name="Martinez A.T."/>
            <person name="Xiao Y."/>
            <person name="Gibbons J.G."/>
            <person name="Terashima K."/>
            <person name="Hibbett D.S."/>
            <person name="Grigoriev I.V."/>
        </authorList>
    </citation>
    <scope>NUCLEOTIDE SEQUENCE</scope>
    <source>
        <strain evidence="2">TFB9207</strain>
    </source>
</reference>
<proteinExistence type="predicted"/>
<protein>
    <submittedName>
        <fullName evidence="2">Uncharacterized protein</fullName>
    </submittedName>
</protein>
<accession>A0AA38NUM0</accession>
<dbReference type="EMBL" id="MU808125">
    <property type="protein sequence ID" value="KAJ3830856.1"/>
    <property type="molecule type" value="Genomic_DNA"/>
</dbReference>
<sequence length="61" mass="6593">CCSLAPHSTTTLYLASRVPVITLLCSSVAHLLATVEALGELALFGTLQSFILFHSLRFWAT</sequence>
<organism evidence="2 3">
    <name type="scientific">Lentinula raphanica</name>
    <dbReference type="NCBI Taxonomy" id="153919"/>
    <lineage>
        <taxon>Eukaryota</taxon>
        <taxon>Fungi</taxon>
        <taxon>Dikarya</taxon>
        <taxon>Basidiomycota</taxon>
        <taxon>Agaricomycotina</taxon>
        <taxon>Agaricomycetes</taxon>
        <taxon>Agaricomycetidae</taxon>
        <taxon>Agaricales</taxon>
        <taxon>Marasmiineae</taxon>
        <taxon>Omphalotaceae</taxon>
        <taxon>Lentinula</taxon>
    </lineage>
</organism>
<keyword evidence="1" id="KW-0812">Transmembrane</keyword>
<evidence type="ECO:0000313" key="2">
    <source>
        <dbReference type="EMBL" id="KAJ3830856.1"/>
    </source>
</evidence>
<evidence type="ECO:0000256" key="1">
    <source>
        <dbReference type="SAM" id="Phobius"/>
    </source>
</evidence>
<name>A0AA38NUM0_9AGAR</name>
<evidence type="ECO:0000313" key="3">
    <source>
        <dbReference type="Proteomes" id="UP001163846"/>
    </source>
</evidence>